<dbReference type="EMBL" id="JBHSCR010000030">
    <property type="protein sequence ID" value="MFC4349531.1"/>
    <property type="molecule type" value="Genomic_DNA"/>
</dbReference>
<dbReference type="Pfam" id="PF11902">
    <property type="entry name" value="DUF3422"/>
    <property type="match status" value="1"/>
</dbReference>
<proteinExistence type="predicted"/>
<keyword evidence="1" id="KW-0472">Membrane</keyword>
<evidence type="ECO:0000313" key="2">
    <source>
        <dbReference type="EMBL" id="MFC4349531.1"/>
    </source>
</evidence>
<gene>
    <name evidence="2" type="ORF">ACFO5Q_16880</name>
</gene>
<name>A0ABV8UFV8_9PROT</name>
<keyword evidence="1" id="KW-1133">Transmembrane helix</keyword>
<reference evidence="3" key="1">
    <citation type="journal article" date="2019" name="Int. J. Syst. Evol. Microbiol.">
        <title>The Global Catalogue of Microorganisms (GCM) 10K type strain sequencing project: providing services to taxonomists for standard genome sequencing and annotation.</title>
        <authorList>
            <consortium name="The Broad Institute Genomics Platform"/>
            <consortium name="The Broad Institute Genome Sequencing Center for Infectious Disease"/>
            <person name="Wu L."/>
            <person name="Ma J."/>
        </authorList>
    </citation>
    <scope>NUCLEOTIDE SEQUENCE [LARGE SCALE GENOMIC DNA]</scope>
    <source>
        <strain evidence="3">CGMCC 1.15304</strain>
    </source>
</reference>
<evidence type="ECO:0000313" key="3">
    <source>
        <dbReference type="Proteomes" id="UP001595776"/>
    </source>
</evidence>
<keyword evidence="3" id="KW-1185">Reference proteome</keyword>
<comment type="caution">
    <text evidence="2">The sequence shown here is derived from an EMBL/GenBank/DDBJ whole genome shotgun (WGS) entry which is preliminary data.</text>
</comment>
<dbReference type="Proteomes" id="UP001595776">
    <property type="component" value="Unassembled WGS sequence"/>
</dbReference>
<evidence type="ECO:0000256" key="1">
    <source>
        <dbReference type="SAM" id="Phobius"/>
    </source>
</evidence>
<accession>A0ABV8UFV8</accession>
<feature type="transmembrane region" description="Helical" evidence="1">
    <location>
        <begin position="385"/>
        <end position="406"/>
    </location>
</feature>
<keyword evidence="1" id="KW-0812">Transmembrane</keyword>
<sequence length="424" mass="47120">MLELSHLQLTPSPELHGRPPIPLKAPASVFHLTIWFEEAFSTKSMEHCAQLCKALGASAPSNGRHHVFRYGAYIIKWECHTEFAAYSFVLADQTQNNESLTDILPVGWLEQIESSITIAIQVNVHNGALSPEEVCRLAKSHSGSEVCAGSATAWSNFKPNKKGVLEIDIYIRELCQFRSGRLVQRLLEIITYNHMALKSLAVARKVLQATFQHEQDIEHIVSSMTAEAASTQPQHSLNKLLELSTKIEELSAASTFRLTAATAYYSIVEQRSEEIRERRIEGAQRLSNFYHRNSVPAVRSCQTASKRLRELSERIERAAGLLRTQVDLDIQSQNKSLLTSMNRKARTQIRLQKTVEGLSVVAISYYSIGILGVAMKALAPLGLPLAPGTATGILSPIAIFAVYVLVKRTTLKAFDSTGRRQRNS</sequence>
<protein>
    <submittedName>
        <fullName evidence="2">DUF3422 family protein</fullName>
    </submittedName>
</protein>
<dbReference type="RefSeq" id="WP_068144119.1">
    <property type="nucleotide sequence ID" value="NZ_JBHSCR010000030.1"/>
</dbReference>
<organism evidence="2 3">
    <name type="scientific">Kordiimonas lipolytica</name>
    <dbReference type="NCBI Taxonomy" id="1662421"/>
    <lineage>
        <taxon>Bacteria</taxon>
        <taxon>Pseudomonadati</taxon>
        <taxon>Pseudomonadota</taxon>
        <taxon>Alphaproteobacteria</taxon>
        <taxon>Kordiimonadales</taxon>
        <taxon>Kordiimonadaceae</taxon>
        <taxon>Kordiimonas</taxon>
    </lineage>
</organism>
<dbReference type="InterPro" id="IPR021830">
    <property type="entry name" value="DUF3422"/>
</dbReference>